<dbReference type="GO" id="GO:0006508">
    <property type="term" value="P:proteolysis"/>
    <property type="evidence" value="ECO:0007669"/>
    <property type="project" value="InterPro"/>
</dbReference>
<dbReference type="Pfam" id="PF13464">
    <property type="entry name" value="RodZ_C"/>
    <property type="match status" value="1"/>
</dbReference>
<dbReference type="GO" id="GO:0016020">
    <property type="term" value="C:membrane"/>
    <property type="evidence" value="ECO:0007669"/>
    <property type="project" value="InterPro"/>
</dbReference>
<comment type="caution">
    <text evidence="4">The sequence shown here is derived from an EMBL/GenBank/DDBJ whole genome shotgun (WGS) entry which is preliminary data.</text>
</comment>
<evidence type="ECO:0000313" key="4">
    <source>
        <dbReference type="EMBL" id="HEG90108.1"/>
    </source>
</evidence>
<dbReference type="InterPro" id="IPR001872">
    <property type="entry name" value="Peptidase_A8"/>
</dbReference>
<accession>A0A831TF20</accession>
<dbReference type="GO" id="GO:0004190">
    <property type="term" value="F:aspartic-type endopeptidase activity"/>
    <property type="evidence" value="ECO:0007669"/>
    <property type="project" value="InterPro"/>
</dbReference>
<feature type="transmembrane region" description="Helical" evidence="2">
    <location>
        <begin position="82"/>
        <end position="101"/>
    </location>
</feature>
<gene>
    <name evidence="4" type="ORF">ENP34_01475</name>
</gene>
<dbReference type="AlphaFoldDB" id="A0A831TF20"/>
<feature type="transmembrane region" description="Helical" evidence="2">
    <location>
        <begin position="107"/>
        <end position="125"/>
    </location>
</feature>
<dbReference type="EMBL" id="DSIY01000034">
    <property type="protein sequence ID" value="HEG90108.1"/>
    <property type="molecule type" value="Genomic_DNA"/>
</dbReference>
<evidence type="ECO:0000256" key="2">
    <source>
        <dbReference type="SAM" id="Phobius"/>
    </source>
</evidence>
<dbReference type="PANTHER" id="PTHR34475">
    <property type="match status" value="1"/>
</dbReference>
<organism evidence="4">
    <name type="scientific">Thermorudis peleae</name>
    <dbReference type="NCBI Taxonomy" id="1382356"/>
    <lineage>
        <taxon>Bacteria</taxon>
        <taxon>Pseudomonadati</taxon>
        <taxon>Thermomicrobiota</taxon>
        <taxon>Thermomicrobia</taxon>
        <taxon>Thermomicrobia incertae sedis</taxon>
        <taxon>Thermorudis</taxon>
    </lineage>
</organism>
<feature type="region of interest" description="Disordered" evidence="1">
    <location>
        <begin position="136"/>
        <end position="172"/>
    </location>
</feature>
<keyword evidence="2" id="KW-1133">Transmembrane helix</keyword>
<keyword evidence="2" id="KW-0812">Transmembrane</keyword>
<proteinExistence type="predicted"/>
<keyword evidence="2" id="KW-0472">Membrane</keyword>
<reference evidence="4" key="1">
    <citation type="journal article" date="2020" name="mSystems">
        <title>Genome- and Community-Level Interaction Insights into Carbon Utilization and Element Cycling Functions of Hydrothermarchaeota in Hydrothermal Sediment.</title>
        <authorList>
            <person name="Zhou Z."/>
            <person name="Liu Y."/>
            <person name="Xu W."/>
            <person name="Pan J."/>
            <person name="Luo Z.H."/>
            <person name="Li M."/>
        </authorList>
    </citation>
    <scope>NUCLEOTIDE SEQUENCE [LARGE SCALE GENOMIC DNA]</scope>
    <source>
        <strain evidence="4">SpSt-210</strain>
    </source>
</reference>
<protein>
    <submittedName>
        <fullName evidence="4">DUF4115 domain-containing protein</fullName>
    </submittedName>
</protein>
<feature type="transmembrane region" description="Helical" evidence="2">
    <location>
        <begin position="20"/>
        <end position="36"/>
    </location>
</feature>
<name>A0A831TF20_9BACT</name>
<feature type="domain" description="Cytoskeleton protein RodZ-like C-terminal" evidence="3">
    <location>
        <begin position="177"/>
        <end position="243"/>
    </location>
</feature>
<evidence type="ECO:0000256" key="1">
    <source>
        <dbReference type="SAM" id="MobiDB-lite"/>
    </source>
</evidence>
<feature type="compositionally biased region" description="Pro residues" evidence="1">
    <location>
        <begin position="154"/>
        <end position="168"/>
    </location>
</feature>
<evidence type="ECO:0000259" key="3">
    <source>
        <dbReference type="Pfam" id="PF13464"/>
    </source>
</evidence>
<dbReference type="InterPro" id="IPR025194">
    <property type="entry name" value="RodZ-like_C"/>
</dbReference>
<sequence length="253" mass="26342">MTEPLAQPARSSAQPTWRPIALVGLIAAMVLVVDQISKTLVVATLGPSAGGRTLELIPGVLWLLYVENTGAAFGLFQGRNPVLATVALVIVLLLAIWFRALAAATPWGALALGLFLTYVLIVQVIEFARPLPPSPQAAATAVPSPGGRPVAEASPPPVPAATPSPTPAAPSGVTLTVSVHEASWLRVTADGERVFQGILEAGDARTWRAEREVRVRIGNAGGVDLTVNGEPLGRLGARGEVVTRTFRATPPMP</sequence>
<dbReference type="Pfam" id="PF01252">
    <property type="entry name" value="Peptidase_A8"/>
    <property type="match status" value="1"/>
</dbReference>
<dbReference type="PANTHER" id="PTHR34475:SF1">
    <property type="entry name" value="CYTOSKELETON PROTEIN RODZ"/>
    <property type="match status" value="1"/>
</dbReference>
<dbReference type="InterPro" id="IPR050400">
    <property type="entry name" value="Bact_Cytoskel_RodZ"/>
</dbReference>